<keyword evidence="1" id="KW-0732">Signal</keyword>
<accession>B3MST5</accession>
<dbReference type="GO" id="GO:0016084">
    <property type="term" value="F:myostimulatory hormone activity"/>
    <property type="evidence" value="ECO:0007669"/>
    <property type="project" value="EnsemblMetazoa"/>
</dbReference>
<sequence>MCGPSYCTLLLIAASCYVLVCSQAKSLQGTSKLDLANHISATSARGSSGPGTGTGPAAASASAAAARTSMNEARHKRAMGEYKELTDIIDELEENSLAQKASATLPLNAVPPQGQEFDLESMPPLTYYLLLQKLRQLQSSGEPAYRVRTPRLGRSIDFQQLLDGGDGGGGCRGLGVGVALAGSEEATGGQFMSRMIKKSVPFKPRLGKRAQVCGGGGD</sequence>
<evidence type="ECO:0008006" key="4">
    <source>
        <dbReference type="Google" id="ProtNLM"/>
    </source>
</evidence>
<dbReference type="GO" id="GO:0018990">
    <property type="term" value="P:ecdysis, chitin-based cuticle"/>
    <property type="evidence" value="ECO:0007669"/>
    <property type="project" value="EnsemblMetazoa"/>
</dbReference>
<dbReference type="GO" id="GO:0071855">
    <property type="term" value="F:neuropeptide receptor binding"/>
    <property type="evidence" value="ECO:0007669"/>
    <property type="project" value="EnsemblMetazoa"/>
</dbReference>
<dbReference type="eggNOG" id="ENOG502TAND">
    <property type="taxonomic scope" value="Eukaryota"/>
</dbReference>
<evidence type="ECO:0000313" key="2">
    <source>
        <dbReference type="EMBL" id="EDV30325.1"/>
    </source>
</evidence>
<gene>
    <name evidence="2" type="primary">Dana\GF23232</name>
    <name evidence="2" type="synonym">dana_GLEANR_7892</name>
    <name evidence="2" type="ORF">GF23232</name>
</gene>
<evidence type="ECO:0000256" key="1">
    <source>
        <dbReference type="SAM" id="SignalP"/>
    </source>
</evidence>
<dbReference type="PhylomeDB" id="B3MST5"/>
<dbReference type="GO" id="GO:0007218">
    <property type="term" value="P:neuropeptide signaling pathway"/>
    <property type="evidence" value="ECO:0007669"/>
    <property type="project" value="EnsemblMetazoa"/>
</dbReference>
<evidence type="ECO:0000313" key="3">
    <source>
        <dbReference type="Proteomes" id="UP000007801"/>
    </source>
</evidence>
<dbReference type="AlphaFoldDB" id="B3MST5"/>
<name>B3MST5_DROAN</name>
<proteinExistence type="predicted"/>
<protein>
    <recommendedName>
        <fullName evidence="4">Protein hugin</fullName>
    </recommendedName>
</protein>
<dbReference type="GeneID" id="6505875"/>
<dbReference type="Proteomes" id="UP000007801">
    <property type="component" value="Unassembled WGS sequence"/>
</dbReference>
<dbReference type="FunCoup" id="B3MST5">
    <property type="interactions" value="73"/>
</dbReference>
<dbReference type="InParanoid" id="B3MST5"/>
<organism evidence="2 3">
    <name type="scientific">Drosophila ananassae</name>
    <name type="common">Fruit fly</name>
    <dbReference type="NCBI Taxonomy" id="7217"/>
    <lineage>
        <taxon>Eukaryota</taxon>
        <taxon>Metazoa</taxon>
        <taxon>Ecdysozoa</taxon>
        <taxon>Arthropoda</taxon>
        <taxon>Hexapoda</taxon>
        <taxon>Insecta</taxon>
        <taxon>Pterygota</taxon>
        <taxon>Neoptera</taxon>
        <taxon>Endopterygota</taxon>
        <taxon>Diptera</taxon>
        <taxon>Brachycera</taxon>
        <taxon>Muscomorpha</taxon>
        <taxon>Ephydroidea</taxon>
        <taxon>Drosophilidae</taxon>
        <taxon>Drosophila</taxon>
        <taxon>Sophophora</taxon>
    </lineage>
</organism>
<reference evidence="2 3" key="1">
    <citation type="journal article" date="2007" name="Nature">
        <title>Evolution of genes and genomes on the Drosophila phylogeny.</title>
        <authorList>
            <consortium name="Drosophila 12 Genomes Consortium"/>
            <person name="Clark A.G."/>
            <person name="Eisen M.B."/>
            <person name="Smith D.R."/>
            <person name="Bergman C.M."/>
            <person name="Oliver B."/>
            <person name="Markow T.A."/>
            <person name="Kaufman T.C."/>
            <person name="Kellis M."/>
            <person name="Gelbart W."/>
            <person name="Iyer V.N."/>
            <person name="Pollard D.A."/>
            <person name="Sackton T.B."/>
            <person name="Larracuente A.M."/>
            <person name="Singh N.D."/>
            <person name="Abad J.P."/>
            <person name="Abt D.N."/>
            <person name="Adryan B."/>
            <person name="Aguade M."/>
            <person name="Akashi H."/>
            <person name="Anderson W.W."/>
            <person name="Aquadro C.F."/>
            <person name="Ardell D.H."/>
            <person name="Arguello R."/>
            <person name="Artieri C.G."/>
            <person name="Barbash D.A."/>
            <person name="Barker D."/>
            <person name="Barsanti P."/>
            <person name="Batterham P."/>
            <person name="Batzoglou S."/>
            <person name="Begun D."/>
            <person name="Bhutkar A."/>
            <person name="Blanco E."/>
            <person name="Bosak S.A."/>
            <person name="Bradley R.K."/>
            <person name="Brand A.D."/>
            <person name="Brent M.R."/>
            <person name="Brooks A.N."/>
            <person name="Brown R.H."/>
            <person name="Butlin R.K."/>
            <person name="Caggese C."/>
            <person name="Calvi B.R."/>
            <person name="Bernardo de Carvalho A."/>
            <person name="Caspi A."/>
            <person name="Castrezana S."/>
            <person name="Celniker S.E."/>
            <person name="Chang J.L."/>
            <person name="Chapple C."/>
            <person name="Chatterji S."/>
            <person name="Chinwalla A."/>
            <person name="Civetta A."/>
            <person name="Clifton S.W."/>
            <person name="Comeron J.M."/>
            <person name="Costello J.C."/>
            <person name="Coyne J.A."/>
            <person name="Daub J."/>
            <person name="David R.G."/>
            <person name="Delcher A.L."/>
            <person name="Delehaunty K."/>
            <person name="Do C.B."/>
            <person name="Ebling H."/>
            <person name="Edwards K."/>
            <person name="Eickbush T."/>
            <person name="Evans J.D."/>
            <person name="Filipski A."/>
            <person name="Findeiss S."/>
            <person name="Freyhult E."/>
            <person name="Fulton L."/>
            <person name="Fulton R."/>
            <person name="Garcia A.C."/>
            <person name="Gardiner A."/>
            <person name="Garfield D.A."/>
            <person name="Garvin B.E."/>
            <person name="Gibson G."/>
            <person name="Gilbert D."/>
            <person name="Gnerre S."/>
            <person name="Godfrey J."/>
            <person name="Good R."/>
            <person name="Gotea V."/>
            <person name="Gravely B."/>
            <person name="Greenberg A.J."/>
            <person name="Griffiths-Jones S."/>
            <person name="Gross S."/>
            <person name="Guigo R."/>
            <person name="Gustafson E.A."/>
            <person name="Haerty W."/>
            <person name="Hahn M.W."/>
            <person name="Halligan D.L."/>
            <person name="Halpern A.L."/>
            <person name="Halter G.M."/>
            <person name="Han M.V."/>
            <person name="Heger A."/>
            <person name="Hillier L."/>
            <person name="Hinrichs A.S."/>
            <person name="Holmes I."/>
            <person name="Hoskins R.A."/>
            <person name="Hubisz M.J."/>
            <person name="Hultmark D."/>
            <person name="Huntley M.A."/>
            <person name="Jaffe D.B."/>
            <person name="Jagadeeshan S."/>
            <person name="Jeck W.R."/>
            <person name="Johnson J."/>
            <person name="Jones C.D."/>
            <person name="Jordan W.C."/>
            <person name="Karpen G.H."/>
            <person name="Kataoka E."/>
            <person name="Keightley P.D."/>
            <person name="Kheradpour P."/>
            <person name="Kirkness E.F."/>
            <person name="Koerich L.B."/>
            <person name="Kristiansen K."/>
            <person name="Kudrna D."/>
            <person name="Kulathinal R.J."/>
            <person name="Kumar S."/>
            <person name="Kwok R."/>
            <person name="Lander E."/>
            <person name="Langley C.H."/>
            <person name="Lapoint R."/>
            <person name="Lazzaro B.P."/>
            <person name="Lee S.J."/>
            <person name="Levesque L."/>
            <person name="Li R."/>
            <person name="Lin C.F."/>
            <person name="Lin M.F."/>
            <person name="Lindblad-Toh K."/>
            <person name="Llopart A."/>
            <person name="Long M."/>
            <person name="Low L."/>
            <person name="Lozovsky E."/>
            <person name="Lu J."/>
            <person name="Luo M."/>
            <person name="Machado C.A."/>
            <person name="Makalowski W."/>
            <person name="Marzo M."/>
            <person name="Matsuda M."/>
            <person name="Matzkin L."/>
            <person name="McAllister B."/>
            <person name="McBride C.S."/>
            <person name="McKernan B."/>
            <person name="McKernan K."/>
            <person name="Mendez-Lago M."/>
            <person name="Minx P."/>
            <person name="Mollenhauer M.U."/>
            <person name="Montooth K."/>
            <person name="Mount S.M."/>
            <person name="Mu X."/>
            <person name="Myers E."/>
            <person name="Negre B."/>
            <person name="Newfeld S."/>
            <person name="Nielsen R."/>
            <person name="Noor M.A."/>
            <person name="O'Grady P."/>
            <person name="Pachter L."/>
            <person name="Papaceit M."/>
            <person name="Parisi M.J."/>
            <person name="Parisi M."/>
            <person name="Parts L."/>
            <person name="Pedersen J.S."/>
            <person name="Pesole G."/>
            <person name="Phillippy A.M."/>
            <person name="Ponting C.P."/>
            <person name="Pop M."/>
            <person name="Porcelli D."/>
            <person name="Powell J.R."/>
            <person name="Prohaska S."/>
            <person name="Pruitt K."/>
            <person name="Puig M."/>
            <person name="Quesneville H."/>
            <person name="Ram K.R."/>
            <person name="Rand D."/>
            <person name="Rasmussen M.D."/>
            <person name="Reed L.K."/>
            <person name="Reenan R."/>
            <person name="Reily A."/>
            <person name="Remington K.A."/>
            <person name="Rieger T.T."/>
            <person name="Ritchie M.G."/>
            <person name="Robin C."/>
            <person name="Rogers Y.H."/>
            <person name="Rohde C."/>
            <person name="Rozas J."/>
            <person name="Rubenfield M.J."/>
            <person name="Ruiz A."/>
            <person name="Russo S."/>
            <person name="Salzberg S.L."/>
            <person name="Sanchez-Gracia A."/>
            <person name="Saranga D.J."/>
            <person name="Sato H."/>
            <person name="Schaeffer S.W."/>
            <person name="Schatz M.C."/>
            <person name="Schlenke T."/>
            <person name="Schwartz R."/>
            <person name="Segarra C."/>
            <person name="Singh R.S."/>
            <person name="Sirot L."/>
            <person name="Sirota M."/>
            <person name="Sisneros N.B."/>
            <person name="Smith C.D."/>
            <person name="Smith T.F."/>
            <person name="Spieth J."/>
            <person name="Stage D.E."/>
            <person name="Stark A."/>
            <person name="Stephan W."/>
            <person name="Strausberg R.L."/>
            <person name="Strempel S."/>
            <person name="Sturgill D."/>
            <person name="Sutton G."/>
            <person name="Sutton G.G."/>
            <person name="Tao W."/>
            <person name="Teichmann S."/>
            <person name="Tobari Y.N."/>
            <person name="Tomimura Y."/>
            <person name="Tsolas J.M."/>
            <person name="Valente V.L."/>
            <person name="Venter E."/>
            <person name="Venter J.C."/>
            <person name="Vicario S."/>
            <person name="Vieira F.G."/>
            <person name="Vilella A.J."/>
            <person name="Villasante A."/>
            <person name="Walenz B."/>
            <person name="Wang J."/>
            <person name="Wasserman M."/>
            <person name="Watts T."/>
            <person name="Wilson D."/>
            <person name="Wilson R.K."/>
            <person name="Wing R.A."/>
            <person name="Wolfner M.F."/>
            <person name="Wong A."/>
            <person name="Wong G.K."/>
            <person name="Wu C.I."/>
            <person name="Wu G."/>
            <person name="Yamamoto D."/>
            <person name="Yang H.P."/>
            <person name="Yang S.P."/>
            <person name="Yorke J.A."/>
            <person name="Yoshida K."/>
            <person name="Zdobnov E."/>
            <person name="Zhang P."/>
            <person name="Zhang Y."/>
            <person name="Zimin A.V."/>
            <person name="Baldwin J."/>
            <person name="Abdouelleil A."/>
            <person name="Abdulkadir J."/>
            <person name="Abebe A."/>
            <person name="Abera B."/>
            <person name="Abreu J."/>
            <person name="Acer S.C."/>
            <person name="Aftuck L."/>
            <person name="Alexander A."/>
            <person name="An P."/>
            <person name="Anderson E."/>
            <person name="Anderson S."/>
            <person name="Arachi H."/>
            <person name="Azer M."/>
            <person name="Bachantsang P."/>
            <person name="Barry A."/>
            <person name="Bayul T."/>
            <person name="Berlin A."/>
            <person name="Bessette D."/>
            <person name="Bloom T."/>
            <person name="Blye J."/>
            <person name="Boguslavskiy L."/>
            <person name="Bonnet C."/>
            <person name="Boukhgalter B."/>
            <person name="Bourzgui I."/>
            <person name="Brown A."/>
            <person name="Cahill P."/>
            <person name="Channer S."/>
            <person name="Cheshatsang Y."/>
            <person name="Chuda L."/>
            <person name="Citroen M."/>
            <person name="Collymore A."/>
            <person name="Cooke P."/>
            <person name="Costello M."/>
            <person name="D'Aco K."/>
            <person name="Daza R."/>
            <person name="De Haan G."/>
            <person name="DeGray S."/>
            <person name="DeMaso C."/>
            <person name="Dhargay N."/>
            <person name="Dooley K."/>
            <person name="Dooley E."/>
            <person name="Doricent M."/>
            <person name="Dorje P."/>
            <person name="Dorjee K."/>
            <person name="Dupes A."/>
            <person name="Elong R."/>
            <person name="Falk J."/>
            <person name="Farina A."/>
            <person name="Faro S."/>
            <person name="Ferguson D."/>
            <person name="Fisher S."/>
            <person name="Foley C.D."/>
            <person name="Franke A."/>
            <person name="Friedrich D."/>
            <person name="Gadbois L."/>
            <person name="Gearin G."/>
            <person name="Gearin C.R."/>
            <person name="Giannoukos G."/>
            <person name="Goode T."/>
            <person name="Graham J."/>
            <person name="Grandbois E."/>
            <person name="Grewal S."/>
            <person name="Gyaltsen K."/>
            <person name="Hafez N."/>
            <person name="Hagos B."/>
            <person name="Hall J."/>
            <person name="Henson C."/>
            <person name="Hollinger A."/>
            <person name="Honan T."/>
            <person name="Huard M.D."/>
            <person name="Hughes L."/>
            <person name="Hurhula B."/>
            <person name="Husby M.E."/>
            <person name="Kamat A."/>
            <person name="Kanga B."/>
            <person name="Kashin S."/>
            <person name="Khazanovich D."/>
            <person name="Kisner P."/>
            <person name="Lance K."/>
            <person name="Lara M."/>
            <person name="Lee W."/>
            <person name="Lennon N."/>
            <person name="Letendre F."/>
            <person name="LeVine R."/>
            <person name="Lipovsky A."/>
            <person name="Liu X."/>
            <person name="Liu J."/>
            <person name="Liu S."/>
            <person name="Lokyitsang T."/>
            <person name="Lokyitsang Y."/>
            <person name="Lubonja R."/>
            <person name="Lui A."/>
            <person name="MacDonald P."/>
            <person name="Magnisalis V."/>
            <person name="Maru K."/>
            <person name="Matthews C."/>
            <person name="McCusker W."/>
            <person name="McDonough S."/>
            <person name="Mehta T."/>
            <person name="Meldrim J."/>
            <person name="Meneus L."/>
            <person name="Mihai O."/>
            <person name="Mihalev A."/>
            <person name="Mihova T."/>
            <person name="Mittelman R."/>
            <person name="Mlenga V."/>
            <person name="Montmayeur A."/>
            <person name="Mulrain L."/>
            <person name="Navidi A."/>
            <person name="Naylor J."/>
            <person name="Negash T."/>
            <person name="Nguyen T."/>
            <person name="Nguyen N."/>
            <person name="Nicol R."/>
            <person name="Norbu C."/>
            <person name="Norbu N."/>
            <person name="Novod N."/>
            <person name="O'Neill B."/>
            <person name="Osman S."/>
            <person name="Markiewicz E."/>
            <person name="Oyono O.L."/>
            <person name="Patti C."/>
            <person name="Phunkhang P."/>
            <person name="Pierre F."/>
            <person name="Priest M."/>
            <person name="Raghuraman S."/>
            <person name="Rege F."/>
            <person name="Reyes R."/>
            <person name="Rise C."/>
            <person name="Rogov P."/>
            <person name="Ross K."/>
            <person name="Ryan E."/>
            <person name="Settipalli S."/>
            <person name="Shea T."/>
            <person name="Sherpa N."/>
            <person name="Shi L."/>
            <person name="Shih D."/>
            <person name="Sparrow T."/>
            <person name="Spaulding J."/>
            <person name="Stalker J."/>
            <person name="Stange-Thomann N."/>
            <person name="Stavropoulos S."/>
            <person name="Stone C."/>
            <person name="Strader C."/>
            <person name="Tesfaye S."/>
            <person name="Thomson T."/>
            <person name="Thoulutsang Y."/>
            <person name="Thoulutsang D."/>
            <person name="Topham K."/>
            <person name="Topping I."/>
            <person name="Tsamla T."/>
            <person name="Vassiliev H."/>
            <person name="Vo A."/>
            <person name="Wangchuk T."/>
            <person name="Wangdi T."/>
            <person name="Weiand M."/>
            <person name="Wilkinson J."/>
            <person name="Wilson A."/>
            <person name="Yadav S."/>
            <person name="Young G."/>
            <person name="Yu Q."/>
            <person name="Zembek L."/>
            <person name="Zhong D."/>
            <person name="Zimmer A."/>
            <person name="Zwirko Z."/>
            <person name="Jaffe D.B."/>
            <person name="Alvarez P."/>
            <person name="Brockman W."/>
            <person name="Butler J."/>
            <person name="Chin C."/>
            <person name="Gnerre S."/>
            <person name="Grabherr M."/>
            <person name="Kleber M."/>
            <person name="Mauceli E."/>
            <person name="MacCallum I."/>
        </authorList>
    </citation>
    <scope>NUCLEOTIDE SEQUENCE [LARGE SCALE GENOMIC DNA]</scope>
    <source>
        <strain evidence="3">Tucson 14024-0371.13</strain>
    </source>
</reference>
<dbReference type="OMA" id="RMMKKSV"/>
<feature type="chain" id="PRO_5002791140" description="Protein hugin" evidence="1">
    <location>
        <begin position="25"/>
        <end position="218"/>
    </location>
</feature>
<dbReference type="GO" id="GO:0005615">
    <property type="term" value="C:extracellular space"/>
    <property type="evidence" value="ECO:0007669"/>
    <property type="project" value="EnsemblMetazoa"/>
</dbReference>
<feature type="signal peptide" evidence="1">
    <location>
        <begin position="1"/>
        <end position="24"/>
    </location>
</feature>
<dbReference type="HOGENOM" id="CLU_1422905_0_0_1"/>
<dbReference type="OrthoDB" id="8061564at2759"/>
<dbReference type="CTD" id="15573"/>
<dbReference type="GO" id="GO:0030536">
    <property type="term" value="P:larval feeding behavior"/>
    <property type="evidence" value="ECO:0007669"/>
    <property type="project" value="EnsemblMetazoa"/>
</dbReference>
<keyword evidence="3" id="KW-1185">Reference proteome</keyword>
<dbReference type="STRING" id="7217.B3MST5"/>
<dbReference type="KEGG" id="dan:6505875"/>
<dbReference type="EMBL" id="CH902623">
    <property type="protein sequence ID" value="EDV30325.1"/>
    <property type="molecule type" value="Genomic_DNA"/>
</dbReference>